<dbReference type="PANTHER" id="PTHR46082:SF11">
    <property type="entry name" value="AAA+ ATPASE DOMAIN-CONTAINING PROTEIN-RELATED"/>
    <property type="match status" value="1"/>
</dbReference>
<dbReference type="SUPFAM" id="SSF52540">
    <property type="entry name" value="P-loop containing nucleoside triphosphate hydrolases"/>
    <property type="match status" value="1"/>
</dbReference>
<keyword evidence="1" id="KW-0677">Repeat</keyword>
<dbReference type="RefSeq" id="XP_064701830.1">
    <property type="nucleotide sequence ID" value="XM_064851925.1"/>
</dbReference>
<dbReference type="EMBL" id="JAVRRD010000031">
    <property type="protein sequence ID" value="KAK5046236.1"/>
    <property type="molecule type" value="Genomic_DNA"/>
</dbReference>
<gene>
    <name evidence="5" type="ORF">LTR84_008379</name>
</gene>
<dbReference type="Gene3D" id="3.40.50.1580">
    <property type="entry name" value="Nucleoside phosphorylase domain"/>
    <property type="match status" value="1"/>
</dbReference>
<dbReference type="InterPro" id="IPR053137">
    <property type="entry name" value="NLR-like"/>
</dbReference>
<dbReference type="Gene3D" id="3.40.50.300">
    <property type="entry name" value="P-loop containing nucleotide triphosphate hydrolases"/>
    <property type="match status" value="1"/>
</dbReference>
<dbReference type="SUPFAM" id="SSF53167">
    <property type="entry name" value="Purine and uridine phosphorylases"/>
    <property type="match status" value="1"/>
</dbReference>
<feature type="region of interest" description="Disordered" evidence="3">
    <location>
        <begin position="1402"/>
        <end position="1448"/>
    </location>
</feature>
<dbReference type="Proteomes" id="UP001358417">
    <property type="component" value="Unassembled WGS sequence"/>
</dbReference>
<sequence length="1448" mass="162512">MDASTELRHHDYSIGWICALSVEAAAAKAMLDEKQPPLYQDMNDRPHNVVITCLPAGVTGTNAAATVATQMFRTFTQIRICLMVGIGGGVPGGDRDVRLGDVVVGQDGVVQYDLGKTIQGGAFQQTGVLTKPPASLLSILSELKTKYMMDGSHFSNYIPDAFKSFPNMAVDFAFPGAGDDVLFKSGYDHPQGLPNCSNCDPHHIEDRAMRTPQLPKVHYGLIASGNQVMRHGATREKLRAETKAICFEMEAAGLVDIVPSLVIRGICDYSDSHKNKAWQPYAALTAACYARAYLLEAPTARVNQVQSITGTASVLDSIASITRTNSQILSAPIFAIPSQFNASDDLLVKDQKLQELARAAEKSLKDAFTRLRSALAHNQHATFKPCSPRDVRFVLFKIQKQQASASCCMDLTRMNKLLDGVQTFAKELRFEEKSELIPFLCGMIHLSLQRTANTPVAFDLLLKTYKTIGNSITYDEEAVSWISQIPNNKDLLMARIGENILKLQCLILQTLEIPDPLMGKAFASTWHSLSPQREQLHQDLRGYKGLVESRANVITVVDHEQRRALLLERGGSALIDSKEQWSKLQQWLAGADCIQNHADVRQIRESTPKSGHWLSQHQRYVSWRRDDIPQTPILWLSGALGAGKTVLASGIIDDCNLDDKSRTAFFYCYHDDPQRKKSLPILASILAQLTTSDHILMPWCYEQYTTSNQLSLRDEAQCIDMLRSILLSNKKTFVVLDGIDECERKDRQLLLSFFTRAVAACESNDPGSLRIALLSRDEDDIRRALAGAISEIKITPAENERDMKRYIKLRCNEVKDKFEELRADAIKYISDSTFLRADGMFLFAKLVLTNLLEQVSLEALQSEIEPSNFPAGLDAAYGRIIHRIKNDFDPNNIGHARKILGWVTCSVRPLKWHEIQGALSVNTTDRDINFAGRRSRVHVREICGSLISNLSGDRVELVHMSAKDYLIRSTFVDFASAQINLASLCLDYLSFDCFESGHEAEQVKQSSLKGCFAFQDYAAAHWPDHTTAVINAGSSALSGHGQAGDMFKSALLDFLTHYELEPVEDSADQGLDLSCLPFRDESYAANTSHIVGMIRQQKAKGNKGLDEIIPNELERVVLANRAQIEQLTLADVETRGNLEDFYGRKWYKCPKAACYYFHEGFLTEKERNYHVMRHEYPFRCTDVTCETGYRVGFTTAKLLEKHLTVHHPESKQITAIFTRLKKERSSGAHLPKQGTNISTNTGKFSCHICLRTYTRKEKLNNHLRTHREDQTLYKCSVAECEKSFFRDDERKRHEREVHSEEKRFSCTVELKYGIPGSKSCGCNKGFPRLASLVSHWRSKNGQACLKPLRDEEELERQWENQIVRRKADGLELPLPRQLYEQFPDLRKSNFALPAVGTIGDGQQQAGLEKWQPFKSNTTPEAAISEAEMHTSDRTEGAAAPRMFAEPSE</sequence>
<dbReference type="PROSITE" id="PS50157">
    <property type="entry name" value="ZINC_FINGER_C2H2_2"/>
    <property type="match status" value="2"/>
</dbReference>
<dbReference type="InterPro" id="IPR013087">
    <property type="entry name" value="Znf_C2H2_type"/>
</dbReference>
<dbReference type="GO" id="GO:0008270">
    <property type="term" value="F:zinc ion binding"/>
    <property type="evidence" value="ECO:0007669"/>
    <property type="project" value="UniProtKB-KW"/>
</dbReference>
<dbReference type="GO" id="GO:0003824">
    <property type="term" value="F:catalytic activity"/>
    <property type="evidence" value="ECO:0007669"/>
    <property type="project" value="InterPro"/>
</dbReference>
<dbReference type="GeneID" id="89976542"/>
<organism evidence="5 6">
    <name type="scientific">Exophiala bonariae</name>
    <dbReference type="NCBI Taxonomy" id="1690606"/>
    <lineage>
        <taxon>Eukaryota</taxon>
        <taxon>Fungi</taxon>
        <taxon>Dikarya</taxon>
        <taxon>Ascomycota</taxon>
        <taxon>Pezizomycotina</taxon>
        <taxon>Eurotiomycetes</taxon>
        <taxon>Chaetothyriomycetidae</taxon>
        <taxon>Chaetothyriales</taxon>
        <taxon>Herpotrichiellaceae</taxon>
        <taxon>Exophiala</taxon>
    </lineage>
</organism>
<feature type="compositionally biased region" description="Basic and acidic residues" evidence="3">
    <location>
        <begin position="1426"/>
        <end position="1435"/>
    </location>
</feature>
<feature type="domain" description="C2H2-type" evidence="4">
    <location>
        <begin position="1244"/>
        <end position="1271"/>
    </location>
</feature>
<dbReference type="PANTHER" id="PTHR46082">
    <property type="entry name" value="ATP/GTP-BINDING PROTEIN-RELATED"/>
    <property type="match status" value="1"/>
</dbReference>
<reference evidence="5 6" key="1">
    <citation type="submission" date="2023-08" db="EMBL/GenBank/DDBJ databases">
        <title>Black Yeasts Isolated from many extreme environments.</title>
        <authorList>
            <person name="Coleine C."/>
            <person name="Stajich J.E."/>
            <person name="Selbmann L."/>
        </authorList>
    </citation>
    <scope>NUCLEOTIDE SEQUENCE [LARGE SCALE GENOMIC DNA]</scope>
    <source>
        <strain evidence="5 6">CCFEE 5792</strain>
    </source>
</reference>
<evidence type="ECO:0000256" key="1">
    <source>
        <dbReference type="ARBA" id="ARBA00022737"/>
    </source>
</evidence>
<dbReference type="Pfam" id="PF22939">
    <property type="entry name" value="WHD_GPIID"/>
    <property type="match status" value="1"/>
</dbReference>
<proteinExistence type="predicted"/>
<dbReference type="InterPro" id="IPR056884">
    <property type="entry name" value="NPHP3-like_N"/>
</dbReference>
<dbReference type="InterPro" id="IPR054471">
    <property type="entry name" value="GPIID_WHD"/>
</dbReference>
<dbReference type="Pfam" id="PF24883">
    <property type="entry name" value="NPHP3_N"/>
    <property type="match status" value="1"/>
</dbReference>
<comment type="caution">
    <text evidence="5">The sequence shown here is derived from an EMBL/GenBank/DDBJ whole genome shotgun (WGS) entry which is preliminary data.</text>
</comment>
<evidence type="ECO:0000256" key="3">
    <source>
        <dbReference type="SAM" id="MobiDB-lite"/>
    </source>
</evidence>
<dbReference type="InterPro" id="IPR035994">
    <property type="entry name" value="Nucleoside_phosphorylase_sf"/>
</dbReference>
<keyword evidence="2" id="KW-0863">Zinc-finger</keyword>
<dbReference type="InterPro" id="IPR027417">
    <property type="entry name" value="P-loop_NTPase"/>
</dbReference>
<keyword evidence="2" id="KW-0862">Zinc</keyword>
<feature type="domain" description="C2H2-type" evidence="4">
    <location>
        <begin position="1273"/>
        <end position="1303"/>
    </location>
</feature>
<dbReference type="PROSITE" id="PS00028">
    <property type="entry name" value="ZINC_FINGER_C2H2_1"/>
    <property type="match status" value="2"/>
</dbReference>
<keyword evidence="2" id="KW-0479">Metal-binding</keyword>
<evidence type="ECO:0000259" key="4">
    <source>
        <dbReference type="PROSITE" id="PS50157"/>
    </source>
</evidence>
<dbReference type="GO" id="GO:0009116">
    <property type="term" value="P:nucleoside metabolic process"/>
    <property type="evidence" value="ECO:0007669"/>
    <property type="project" value="InterPro"/>
</dbReference>
<dbReference type="SMART" id="SM00355">
    <property type="entry name" value="ZnF_C2H2"/>
    <property type="match status" value="4"/>
</dbReference>
<protein>
    <recommendedName>
        <fullName evidence="4">C2H2-type domain-containing protein</fullName>
    </recommendedName>
</protein>
<dbReference type="Gene3D" id="3.30.160.60">
    <property type="entry name" value="Classic Zinc Finger"/>
    <property type="match status" value="1"/>
</dbReference>
<dbReference type="SUPFAM" id="SSF57667">
    <property type="entry name" value="beta-beta-alpha zinc fingers"/>
    <property type="match status" value="1"/>
</dbReference>
<keyword evidence="6" id="KW-1185">Reference proteome</keyword>
<evidence type="ECO:0000313" key="6">
    <source>
        <dbReference type="Proteomes" id="UP001358417"/>
    </source>
</evidence>
<dbReference type="Pfam" id="PF00096">
    <property type="entry name" value="zf-C2H2"/>
    <property type="match status" value="1"/>
</dbReference>
<evidence type="ECO:0000256" key="2">
    <source>
        <dbReference type="PROSITE-ProRule" id="PRU00042"/>
    </source>
</evidence>
<name>A0AAV9MWY7_9EURO</name>
<accession>A0AAV9MWY7</accession>
<dbReference type="InterPro" id="IPR036236">
    <property type="entry name" value="Znf_C2H2_sf"/>
</dbReference>
<evidence type="ECO:0000313" key="5">
    <source>
        <dbReference type="EMBL" id="KAK5046236.1"/>
    </source>
</evidence>